<feature type="domain" description="HTH cro/C1-type" evidence="2">
    <location>
        <begin position="20"/>
        <end position="76"/>
    </location>
</feature>
<dbReference type="EMBL" id="MFKT01000017">
    <property type="protein sequence ID" value="OGG53132.1"/>
    <property type="molecule type" value="Genomic_DNA"/>
</dbReference>
<dbReference type="InterPro" id="IPR001387">
    <property type="entry name" value="Cro/C1-type_HTH"/>
</dbReference>
<dbReference type="InterPro" id="IPR010982">
    <property type="entry name" value="Lambda_DNA-bd_dom_sf"/>
</dbReference>
<dbReference type="GO" id="GO:0003677">
    <property type="term" value="F:DNA binding"/>
    <property type="evidence" value="ECO:0007669"/>
    <property type="project" value="UniProtKB-KW"/>
</dbReference>
<dbReference type="Pfam" id="PF01381">
    <property type="entry name" value="HTH_3"/>
    <property type="match status" value="1"/>
</dbReference>
<protein>
    <recommendedName>
        <fullName evidence="2">HTH cro/C1-type domain-containing protein</fullName>
    </recommendedName>
</protein>
<dbReference type="STRING" id="1798480.A2851_00450"/>
<reference evidence="3 4" key="1">
    <citation type="journal article" date="2016" name="Nat. Commun.">
        <title>Thousands of microbial genomes shed light on interconnected biogeochemical processes in an aquifer system.</title>
        <authorList>
            <person name="Anantharaman K."/>
            <person name="Brown C.T."/>
            <person name="Hug L.A."/>
            <person name="Sharon I."/>
            <person name="Castelle C.J."/>
            <person name="Probst A.J."/>
            <person name="Thomas B.C."/>
            <person name="Singh A."/>
            <person name="Wilkins M.J."/>
            <person name="Karaoz U."/>
            <person name="Brodie E.L."/>
            <person name="Williams K.H."/>
            <person name="Hubbard S.S."/>
            <person name="Banfield J.F."/>
        </authorList>
    </citation>
    <scope>NUCLEOTIDE SEQUENCE [LARGE SCALE GENOMIC DNA]</scope>
</reference>
<dbReference type="PANTHER" id="PTHR46558">
    <property type="entry name" value="TRACRIPTIONAL REGULATORY PROTEIN-RELATED-RELATED"/>
    <property type="match status" value="1"/>
</dbReference>
<dbReference type="PANTHER" id="PTHR46558:SF4">
    <property type="entry name" value="DNA-BIDING PHAGE PROTEIN"/>
    <property type="match status" value="1"/>
</dbReference>
<evidence type="ECO:0000256" key="1">
    <source>
        <dbReference type="ARBA" id="ARBA00023125"/>
    </source>
</evidence>
<dbReference type="SMART" id="SM00530">
    <property type="entry name" value="HTH_XRE"/>
    <property type="match status" value="1"/>
</dbReference>
<evidence type="ECO:0000313" key="4">
    <source>
        <dbReference type="Proteomes" id="UP000176863"/>
    </source>
</evidence>
<name>A0A1F6CW81_9BACT</name>
<dbReference type="Proteomes" id="UP000176863">
    <property type="component" value="Unassembled WGS sequence"/>
</dbReference>
<sequence length="84" mass="9357">MLQGAFTAVESASRQLAKRIRLLRAKQGLTQEELAAKCGISIKHLQKLESGKEDHEPRIGTLEKLSQGFGIPIWKLVKFDGKVE</sequence>
<evidence type="ECO:0000313" key="3">
    <source>
        <dbReference type="EMBL" id="OGG53132.1"/>
    </source>
</evidence>
<dbReference type="SUPFAM" id="SSF47413">
    <property type="entry name" value="lambda repressor-like DNA-binding domains"/>
    <property type="match status" value="1"/>
</dbReference>
<dbReference type="PROSITE" id="PS50943">
    <property type="entry name" value="HTH_CROC1"/>
    <property type="match status" value="1"/>
</dbReference>
<comment type="caution">
    <text evidence="3">The sequence shown here is derived from an EMBL/GenBank/DDBJ whole genome shotgun (WGS) entry which is preliminary data.</text>
</comment>
<organism evidence="3 4">
    <name type="scientific">Candidatus Kaiserbacteria bacterium RIFCSPHIGHO2_01_FULL_53_29</name>
    <dbReference type="NCBI Taxonomy" id="1798480"/>
    <lineage>
        <taxon>Bacteria</taxon>
        <taxon>Candidatus Kaiseribacteriota</taxon>
    </lineage>
</organism>
<proteinExistence type="predicted"/>
<evidence type="ECO:0000259" key="2">
    <source>
        <dbReference type="PROSITE" id="PS50943"/>
    </source>
</evidence>
<dbReference type="AlphaFoldDB" id="A0A1F6CW81"/>
<accession>A0A1F6CW81</accession>
<dbReference type="Gene3D" id="1.10.260.40">
    <property type="entry name" value="lambda repressor-like DNA-binding domains"/>
    <property type="match status" value="1"/>
</dbReference>
<keyword evidence="1" id="KW-0238">DNA-binding</keyword>
<gene>
    <name evidence="3" type="ORF">A2851_00450</name>
</gene>
<dbReference type="CDD" id="cd00093">
    <property type="entry name" value="HTH_XRE"/>
    <property type="match status" value="1"/>
</dbReference>